<keyword evidence="6" id="KW-0808">Transferase</keyword>
<dbReference type="GO" id="GO:0008483">
    <property type="term" value="F:transaminase activity"/>
    <property type="evidence" value="ECO:0007669"/>
    <property type="project" value="UniProtKB-KW"/>
</dbReference>
<evidence type="ECO:0000313" key="6">
    <source>
        <dbReference type="EMBL" id="QDU60547.1"/>
    </source>
</evidence>
<feature type="modified residue" description="N6-(pyridoxal phosphate)lysine" evidence="4">
    <location>
        <position position="189"/>
    </location>
</feature>
<reference evidence="6 7" key="1">
    <citation type="submission" date="2019-02" db="EMBL/GenBank/DDBJ databases">
        <title>Deep-cultivation of Planctomycetes and their phenomic and genomic characterization uncovers novel biology.</title>
        <authorList>
            <person name="Wiegand S."/>
            <person name="Jogler M."/>
            <person name="Boedeker C."/>
            <person name="Pinto D."/>
            <person name="Vollmers J."/>
            <person name="Rivas-Marin E."/>
            <person name="Kohn T."/>
            <person name="Peeters S.H."/>
            <person name="Heuer A."/>
            <person name="Rast P."/>
            <person name="Oberbeckmann S."/>
            <person name="Bunk B."/>
            <person name="Jeske O."/>
            <person name="Meyerdierks A."/>
            <person name="Storesund J.E."/>
            <person name="Kallscheuer N."/>
            <person name="Luecker S."/>
            <person name="Lage O.M."/>
            <person name="Pohl T."/>
            <person name="Merkel B.J."/>
            <person name="Hornburger P."/>
            <person name="Mueller R.-W."/>
            <person name="Bruemmer F."/>
            <person name="Labrenz M."/>
            <person name="Spormann A.M."/>
            <person name="Op den Camp H."/>
            <person name="Overmann J."/>
            <person name="Amann R."/>
            <person name="Jetten M.S.M."/>
            <person name="Mascher T."/>
            <person name="Medema M.H."/>
            <person name="Devos D.P."/>
            <person name="Kaster A.-K."/>
            <person name="Ovreas L."/>
            <person name="Rohde M."/>
            <person name="Galperin M.Y."/>
            <person name="Jogler C."/>
        </authorList>
    </citation>
    <scope>NUCLEOTIDE SEQUENCE [LARGE SCALE GENOMIC DNA]</scope>
    <source>
        <strain evidence="6 7">Pan216</strain>
    </source>
</reference>
<dbReference type="PANTHER" id="PTHR30244:SF36">
    <property type="entry name" value="3-OXO-GLUCOSE-6-PHOSPHATE:GLUTAMATE AMINOTRANSFERASE"/>
    <property type="match status" value="1"/>
</dbReference>
<dbReference type="GO" id="GO:0000271">
    <property type="term" value="P:polysaccharide biosynthetic process"/>
    <property type="evidence" value="ECO:0007669"/>
    <property type="project" value="TreeGrafter"/>
</dbReference>
<protein>
    <submittedName>
        <fullName evidence="6">Aminotransferase</fullName>
        <ecNumber evidence="6">2.6.1.98</ecNumber>
    </submittedName>
</protein>
<organism evidence="6 7">
    <name type="scientific">Kolteria novifilia</name>
    <dbReference type="NCBI Taxonomy" id="2527975"/>
    <lineage>
        <taxon>Bacteria</taxon>
        <taxon>Pseudomonadati</taxon>
        <taxon>Planctomycetota</taxon>
        <taxon>Planctomycetia</taxon>
        <taxon>Kolteriales</taxon>
        <taxon>Kolteriaceae</taxon>
        <taxon>Kolteria</taxon>
    </lineage>
</organism>
<dbReference type="InterPro" id="IPR015422">
    <property type="entry name" value="PyrdxlP-dep_Trfase_small"/>
</dbReference>
<dbReference type="KEGG" id="knv:Pan216_13900"/>
<dbReference type="Pfam" id="PF01041">
    <property type="entry name" value="DegT_DnrJ_EryC1"/>
    <property type="match status" value="1"/>
</dbReference>
<dbReference type="EC" id="2.6.1.98" evidence="6"/>
<evidence type="ECO:0000313" key="7">
    <source>
        <dbReference type="Proteomes" id="UP000317093"/>
    </source>
</evidence>
<evidence type="ECO:0000256" key="4">
    <source>
        <dbReference type="PIRSR" id="PIRSR000390-2"/>
    </source>
</evidence>
<comment type="similarity">
    <text evidence="2 5">Belongs to the DegT/DnrJ/EryC1 family.</text>
</comment>
<evidence type="ECO:0000256" key="1">
    <source>
        <dbReference type="ARBA" id="ARBA00022898"/>
    </source>
</evidence>
<dbReference type="GO" id="GO:0030170">
    <property type="term" value="F:pyridoxal phosphate binding"/>
    <property type="evidence" value="ECO:0007669"/>
    <property type="project" value="UniProtKB-ARBA"/>
</dbReference>
<evidence type="ECO:0000256" key="2">
    <source>
        <dbReference type="ARBA" id="ARBA00037999"/>
    </source>
</evidence>
<keyword evidence="6" id="KW-0032">Aminotransferase</keyword>
<dbReference type="InterPro" id="IPR000653">
    <property type="entry name" value="DegT/StrS_aminotransferase"/>
</dbReference>
<dbReference type="OrthoDB" id="9810913at2"/>
<dbReference type="PANTHER" id="PTHR30244">
    <property type="entry name" value="TRANSAMINASE"/>
    <property type="match status" value="1"/>
</dbReference>
<dbReference type="SUPFAM" id="SSF53383">
    <property type="entry name" value="PLP-dependent transferases"/>
    <property type="match status" value="1"/>
</dbReference>
<accession>A0A518B0P6</accession>
<keyword evidence="7" id="KW-1185">Reference proteome</keyword>
<proteinExistence type="inferred from homology"/>
<dbReference type="Proteomes" id="UP000317093">
    <property type="component" value="Chromosome"/>
</dbReference>
<dbReference type="Gene3D" id="3.90.1150.10">
    <property type="entry name" value="Aspartate Aminotransferase, domain 1"/>
    <property type="match status" value="1"/>
</dbReference>
<sequence length="383" mass="41996">MAPTNVPMLDLKAQYVEIADEIRDVIERVVESQMFILGPEVAALEEEVAEYCQSEYCIGVSSGSDALIATLMAMDIGQGDEVITSPYTFFATGGAISRVGATPVFVDIEPESYNIDPARVADALTRRTRAIMPVHLYGQCADMDPINDIAEQFGLAVIEDACQAIGAEYEGKRTGSLGTAGCFSFFPSKNLGGFGDGGAITTDDPELAEKIRVLRMHGQTSEYQHRYVGGNFRLDALQAAILRVKLRHLDKWSSLRNENARHYTQLFTESGLTSKVTLPATVRSNHVFNQYVIRVSERDAVQAHLGEMGIGTKVYYHTPLHQQACFRGLGYLDGELPESERAAAETLALPIYPEMPAEHRERIVGSIANYFEQSGSSTVRKAA</sequence>
<dbReference type="PIRSF" id="PIRSF000390">
    <property type="entry name" value="PLP_StrS"/>
    <property type="match status" value="1"/>
</dbReference>
<dbReference type="InterPro" id="IPR015424">
    <property type="entry name" value="PyrdxlP-dep_Trfase"/>
</dbReference>
<name>A0A518B0P6_9BACT</name>
<dbReference type="InterPro" id="IPR015421">
    <property type="entry name" value="PyrdxlP-dep_Trfase_major"/>
</dbReference>
<dbReference type="RefSeq" id="WP_145256561.1">
    <property type="nucleotide sequence ID" value="NZ_CP036279.1"/>
</dbReference>
<feature type="active site" description="Proton acceptor" evidence="3">
    <location>
        <position position="189"/>
    </location>
</feature>
<gene>
    <name evidence="6" type="ORF">Pan216_13900</name>
</gene>
<keyword evidence="1 4" id="KW-0663">Pyridoxal phosphate</keyword>
<evidence type="ECO:0000256" key="5">
    <source>
        <dbReference type="RuleBase" id="RU004508"/>
    </source>
</evidence>
<dbReference type="Gene3D" id="3.40.640.10">
    <property type="entry name" value="Type I PLP-dependent aspartate aminotransferase-like (Major domain)"/>
    <property type="match status" value="1"/>
</dbReference>
<dbReference type="EMBL" id="CP036279">
    <property type="protein sequence ID" value="QDU60547.1"/>
    <property type="molecule type" value="Genomic_DNA"/>
</dbReference>
<evidence type="ECO:0000256" key="3">
    <source>
        <dbReference type="PIRSR" id="PIRSR000390-1"/>
    </source>
</evidence>
<dbReference type="FunFam" id="3.40.640.10:FF:000089">
    <property type="entry name" value="Aminotransferase, DegT/DnrJ/EryC1/StrS family"/>
    <property type="match status" value="1"/>
</dbReference>
<dbReference type="CDD" id="cd00616">
    <property type="entry name" value="AHBA_syn"/>
    <property type="match status" value="1"/>
</dbReference>
<dbReference type="AlphaFoldDB" id="A0A518B0P6"/>